<dbReference type="EMBL" id="GGEC01074178">
    <property type="protein sequence ID" value="MBX54662.1"/>
    <property type="molecule type" value="Transcribed_RNA"/>
</dbReference>
<name>A0A2P2PJ08_RHIMU</name>
<evidence type="ECO:0000313" key="1">
    <source>
        <dbReference type="EMBL" id="MBX54662.1"/>
    </source>
</evidence>
<proteinExistence type="predicted"/>
<organism evidence="1">
    <name type="scientific">Rhizophora mucronata</name>
    <name type="common">Asiatic mangrove</name>
    <dbReference type="NCBI Taxonomy" id="61149"/>
    <lineage>
        <taxon>Eukaryota</taxon>
        <taxon>Viridiplantae</taxon>
        <taxon>Streptophyta</taxon>
        <taxon>Embryophyta</taxon>
        <taxon>Tracheophyta</taxon>
        <taxon>Spermatophyta</taxon>
        <taxon>Magnoliopsida</taxon>
        <taxon>eudicotyledons</taxon>
        <taxon>Gunneridae</taxon>
        <taxon>Pentapetalae</taxon>
        <taxon>rosids</taxon>
        <taxon>fabids</taxon>
        <taxon>Malpighiales</taxon>
        <taxon>Rhizophoraceae</taxon>
        <taxon>Rhizophora</taxon>
    </lineage>
</organism>
<sequence length="47" mass="5533">MEKKKYQKSFTSYQSVESSQVGKISNYQQNFMVVLPRFFKTLTPIPV</sequence>
<dbReference type="AlphaFoldDB" id="A0A2P2PJ08"/>
<accession>A0A2P2PJ08</accession>
<protein>
    <submittedName>
        <fullName evidence="1">Uncharacterized protein</fullName>
    </submittedName>
</protein>
<reference evidence="1" key="1">
    <citation type="submission" date="2018-02" db="EMBL/GenBank/DDBJ databases">
        <title>Rhizophora mucronata_Transcriptome.</title>
        <authorList>
            <person name="Meera S.P."/>
            <person name="Sreeshan A."/>
            <person name="Augustine A."/>
        </authorList>
    </citation>
    <scope>NUCLEOTIDE SEQUENCE</scope>
    <source>
        <tissue evidence="1">Leaf</tissue>
    </source>
</reference>